<dbReference type="InterPro" id="IPR003593">
    <property type="entry name" value="AAA+_ATPase"/>
</dbReference>
<dbReference type="PANTHER" id="PTHR43335:SF4">
    <property type="entry name" value="ABC TRANSPORTER, ATP-BINDING PROTEIN"/>
    <property type="match status" value="1"/>
</dbReference>
<dbReference type="PANTHER" id="PTHR43335">
    <property type="entry name" value="ABC TRANSPORTER, ATP-BINDING PROTEIN"/>
    <property type="match status" value="1"/>
</dbReference>
<evidence type="ECO:0000256" key="3">
    <source>
        <dbReference type="ARBA" id="ARBA00022741"/>
    </source>
</evidence>
<evidence type="ECO:0000259" key="5">
    <source>
        <dbReference type="PROSITE" id="PS50893"/>
    </source>
</evidence>
<dbReference type="Gene3D" id="3.40.50.300">
    <property type="entry name" value="P-loop containing nucleotide triphosphate hydrolases"/>
    <property type="match status" value="1"/>
</dbReference>
<evidence type="ECO:0000256" key="4">
    <source>
        <dbReference type="ARBA" id="ARBA00022840"/>
    </source>
</evidence>
<dbReference type="GO" id="GO:0016887">
    <property type="term" value="F:ATP hydrolysis activity"/>
    <property type="evidence" value="ECO:0007669"/>
    <property type="project" value="InterPro"/>
</dbReference>
<keyword evidence="3" id="KW-0547">Nucleotide-binding</keyword>
<dbReference type="InterPro" id="IPR003439">
    <property type="entry name" value="ABC_transporter-like_ATP-bd"/>
</dbReference>
<name>A0A381Y6X8_9ZZZZ</name>
<dbReference type="CDD" id="cd03230">
    <property type="entry name" value="ABC_DR_subfamily_A"/>
    <property type="match status" value="1"/>
</dbReference>
<keyword evidence="2" id="KW-0813">Transport</keyword>
<dbReference type="GO" id="GO:0005524">
    <property type="term" value="F:ATP binding"/>
    <property type="evidence" value="ECO:0007669"/>
    <property type="project" value="UniProtKB-KW"/>
</dbReference>
<dbReference type="AlphaFoldDB" id="A0A381Y6X8"/>
<comment type="similarity">
    <text evidence="1">Belongs to the ABC transporter superfamily.</text>
</comment>
<organism evidence="6">
    <name type="scientific">marine metagenome</name>
    <dbReference type="NCBI Taxonomy" id="408172"/>
    <lineage>
        <taxon>unclassified sequences</taxon>
        <taxon>metagenomes</taxon>
        <taxon>ecological metagenomes</taxon>
    </lineage>
</organism>
<keyword evidence="4" id="KW-0067">ATP-binding</keyword>
<dbReference type="InterPro" id="IPR027417">
    <property type="entry name" value="P-loop_NTPase"/>
</dbReference>
<gene>
    <name evidence="6" type="ORF">METZ01_LOCUS125097</name>
</gene>
<reference evidence="6" key="1">
    <citation type="submission" date="2018-05" db="EMBL/GenBank/DDBJ databases">
        <authorList>
            <person name="Lanie J.A."/>
            <person name="Ng W.-L."/>
            <person name="Kazmierczak K.M."/>
            <person name="Andrzejewski T.M."/>
            <person name="Davidsen T.M."/>
            <person name="Wayne K.J."/>
            <person name="Tettelin H."/>
            <person name="Glass J.I."/>
            <person name="Rusch D."/>
            <person name="Podicherti R."/>
            <person name="Tsui H.-C.T."/>
            <person name="Winkler M.E."/>
        </authorList>
    </citation>
    <scope>NUCLEOTIDE SEQUENCE</scope>
</reference>
<evidence type="ECO:0000256" key="1">
    <source>
        <dbReference type="ARBA" id="ARBA00005417"/>
    </source>
</evidence>
<feature type="domain" description="ABC transporter" evidence="5">
    <location>
        <begin position="2"/>
        <end position="231"/>
    </location>
</feature>
<dbReference type="PROSITE" id="PS50893">
    <property type="entry name" value="ABC_TRANSPORTER_2"/>
    <property type="match status" value="1"/>
</dbReference>
<dbReference type="Pfam" id="PF00005">
    <property type="entry name" value="ABC_tran"/>
    <property type="match status" value="1"/>
</dbReference>
<protein>
    <recommendedName>
        <fullName evidence="5">ABC transporter domain-containing protein</fullName>
    </recommendedName>
</protein>
<accession>A0A381Y6X8</accession>
<sequence length="311" mass="33907">MIEVQHLTKRYGQHVALDAVSFSVGRGEVVGFLGPNGAGKSTTMRILTTFMAATSGTVRVGGDCVFENPMRVRKRLGYMPENNPLPPDLRVGDYLKFRARLKSLANGEGAKRVNVVIEQCGIADVAGRFIGQLSRGYRQRVGMADALLAKPELIVLDEPTAGLDPNQVRSVRKLIRGLAGEHTMLISSHILSEIEMSCDRAVILHQGRLLASGALDVLMAKTNTAVVSEVRAPLADVKAWGEKLALGQAECVEQPDGYVRCRFANATSADAREKIFGSVQERGWPLRELTRQVPSLEDLFVNLTRGKEDGK</sequence>
<proteinExistence type="inferred from homology"/>
<dbReference type="SMART" id="SM00382">
    <property type="entry name" value="AAA"/>
    <property type="match status" value="1"/>
</dbReference>
<evidence type="ECO:0000256" key="2">
    <source>
        <dbReference type="ARBA" id="ARBA00022448"/>
    </source>
</evidence>
<evidence type="ECO:0000313" key="6">
    <source>
        <dbReference type="EMBL" id="SVA72243.1"/>
    </source>
</evidence>
<dbReference type="EMBL" id="UINC01017430">
    <property type="protein sequence ID" value="SVA72243.1"/>
    <property type="molecule type" value="Genomic_DNA"/>
</dbReference>
<dbReference type="SUPFAM" id="SSF52540">
    <property type="entry name" value="P-loop containing nucleoside triphosphate hydrolases"/>
    <property type="match status" value="1"/>
</dbReference>